<organism evidence="7 8">
    <name type="scientific">Brassica cretica</name>
    <name type="common">Mustard</name>
    <dbReference type="NCBI Taxonomy" id="69181"/>
    <lineage>
        <taxon>Eukaryota</taxon>
        <taxon>Viridiplantae</taxon>
        <taxon>Streptophyta</taxon>
        <taxon>Embryophyta</taxon>
        <taxon>Tracheophyta</taxon>
        <taxon>Spermatophyta</taxon>
        <taxon>Magnoliopsida</taxon>
        <taxon>eudicotyledons</taxon>
        <taxon>Gunneridae</taxon>
        <taxon>Pentapetalae</taxon>
        <taxon>rosids</taxon>
        <taxon>malvids</taxon>
        <taxon>Brassicales</taxon>
        <taxon>Brassicaceae</taxon>
        <taxon>Brassiceae</taxon>
        <taxon>Brassica</taxon>
    </lineage>
</organism>
<protein>
    <recommendedName>
        <fullName evidence="6">Cation/H+ exchanger transmembrane domain-containing protein</fullName>
    </recommendedName>
</protein>
<reference evidence="7 8" key="1">
    <citation type="journal article" date="2020" name="BMC Genomics">
        <title>Intraspecific diversification of the crop wild relative Brassica cretica Lam. using demographic model selection.</title>
        <authorList>
            <person name="Kioukis A."/>
            <person name="Michalopoulou V.A."/>
            <person name="Briers L."/>
            <person name="Pirintsos S."/>
            <person name="Studholme D.J."/>
            <person name="Pavlidis P."/>
            <person name="Sarris P.F."/>
        </authorList>
    </citation>
    <scope>NUCLEOTIDE SEQUENCE [LARGE SCALE GENOMIC DNA]</scope>
    <source>
        <strain evidence="8">cv. PFS-1207/04</strain>
    </source>
</reference>
<evidence type="ECO:0000256" key="2">
    <source>
        <dbReference type="ARBA" id="ARBA00022692"/>
    </source>
</evidence>
<accession>A0ABQ7AEL6</accession>
<dbReference type="InterPro" id="IPR006153">
    <property type="entry name" value="Cation/H_exchanger_TM"/>
</dbReference>
<evidence type="ECO:0000259" key="6">
    <source>
        <dbReference type="Pfam" id="PF00999"/>
    </source>
</evidence>
<evidence type="ECO:0000313" key="8">
    <source>
        <dbReference type="Proteomes" id="UP000266723"/>
    </source>
</evidence>
<evidence type="ECO:0000256" key="5">
    <source>
        <dbReference type="SAM" id="Phobius"/>
    </source>
</evidence>
<evidence type="ECO:0000313" key="7">
    <source>
        <dbReference type="EMBL" id="KAF3496106.1"/>
    </source>
</evidence>
<dbReference type="Pfam" id="PF00999">
    <property type="entry name" value="Na_H_Exchanger"/>
    <property type="match status" value="1"/>
</dbReference>
<evidence type="ECO:0000256" key="4">
    <source>
        <dbReference type="ARBA" id="ARBA00023136"/>
    </source>
</evidence>
<keyword evidence="4 5" id="KW-0472">Membrane</keyword>
<feature type="domain" description="Cation/H+ exchanger transmembrane" evidence="6">
    <location>
        <begin position="88"/>
        <end position="136"/>
    </location>
</feature>
<dbReference type="Proteomes" id="UP000266723">
    <property type="component" value="Unassembled WGS sequence"/>
</dbReference>
<feature type="transmembrane region" description="Helical" evidence="5">
    <location>
        <begin position="94"/>
        <end position="122"/>
    </location>
</feature>
<comment type="subcellular location">
    <subcellularLocation>
        <location evidence="1">Membrane</location>
        <topology evidence="1">Multi-pass membrane protein</topology>
    </subcellularLocation>
</comment>
<comment type="caution">
    <text evidence="7">The sequence shown here is derived from an EMBL/GenBank/DDBJ whole genome shotgun (WGS) entry which is preliminary data.</text>
</comment>
<keyword evidence="8" id="KW-1185">Reference proteome</keyword>
<keyword evidence="3 5" id="KW-1133">Transmembrane helix</keyword>
<dbReference type="EMBL" id="QGKV02002055">
    <property type="protein sequence ID" value="KAF3496106.1"/>
    <property type="molecule type" value="Genomic_DNA"/>
</dbReference>
<keyword evidence="2 5" id="KW-0812">Transmembrane</keyword>
<evidence type="ECO:0000256" key="1">
    <source>
        <dbReference type="ARBA" id="ARBA00004141"/>
    </source>
</evidence>
<evidence type="ECO:0000256" key="3">
    <source>
        <dbReference type="ARBA" id="ARBA00022989"/>
    </source>
</evidence>
<sequence>MIYTRGYQEFEGSEEPTQPVQAEAFYGWLRWYSNKIVTVTDCEIRQAWEDVRCMECRLIKAGVDLTKDQMHLLQRPEACVTSRQEKLYKEIPPFFPIIMVLLVISLGSEVLGVHAAFGAFWLGVSLPDGTPLSKKLCDQFSGNKLVRLIVSL</sequence>
<name>A0ABQ7AEL6_BRACR</name>
<proteinExistence type="predicted"/>
<gene>
    <name evidence="7" type="ORF">DY000_02054914</name>
</gene>